<evidence type="ECO:0000313" key="2">
    <source>
        <dbReference type="EMBL" id="RAN30638.1"/>
    </source>
</evidence>
<reference evidence="2 3" key="1">
    <citation type="submission" date="2013-04" db="EMBL/GenBank/DDBJ databases">
        <title>Hyphomonas sp. T24B3 Genome Sequencing.</title>
        <authorList>
            <person name="Lai Q."/>
            <person name="Shao Z."/>
        </authorList>
    </citation>
    <scope>NUCLEOTIDE SEQUENCE [LARGE SCALE GENOMIC DNA]</scope>
    <source>
        <strain evidence="2 3">T24B3</strain>
    </source>
</reference>
<evidence type="ECO:0000313" key="3">
    <source>
        <dbReference type="Proteomes" id="UP000249123"/>
    </source>
</evidence>
<sequence>MAQINRYKVVRKGTQFRDAKTVDLTANQAVSFERAGELELLEENVGAEARASRRGPDAAKLKEEVAALKESVSNLEAEVTAKDEQLALERAEVASLNDLVARIEAKAPDAVKAAKEEALDALTKAQSGAGNGNGSKKGS</sequence>
<dbReference type="EMBL" id="AWFB01000078">
    <property type="protein sequence ID" value="RAN30638.1"/>
    <property type="molecule type" value="Genomic_DNA"/>
</dbReference>
<feature type="coiled-coil region" evidence="1">
    <location>
        <begin position="58"/>
        <end position="106"/>
    </location>
</feature>
<proteinExistence type="predicted"/>
<keyword evidence="1" id="KW-0175">Coiled coil</keyword>
<name>A0A8B2PJM4_9PROT</name>
<gene>
    <name evidence="2" type="ORF">HY3_05670</name>
</gene>
<accession>A0A8B2PJM4</accession>
<comment type="caution">
    <text evidence="2">The sequence shown here is derived from an EMBL/GenBank/DDBJ whole genome shotgun (WGS) entry which is preliminary data.</text>
</comment>
<dbReference type="AlphaFoldDB" id="A0A8B2PJM4"/>
<protein>
    <submittedName>
        <fullName evidence="2">Uncharacterized protein</fullName>
    </submittedName>
</protein>
<dbReference type="RefSeq" id="WP_112063392.1">
    <property type="nucleotide sequence ID" value="NZ_AWFB01000078.1"/>
</dbReference>
<organism evidence="2 3">
    <name type="scientific">Hyphomonas pacifica</name>
    <dbReference type="NCBI Taxonomy" id="1280941"/>
    <lineage>
        <taxon>Bacteria</taxon>
        <taxon>Pseudomonadati</taxon>
        <taxon>Pseudomonadota</taxon>
        <taxon>Alphaproteobacteria</taxon>
        <taxon>Hyphomonadales</taxon>
        <taxon>Hyphomonadaceae</taxon>
        <taxon>Hyphomonas</taxon>
    </lineage>
</organism>
<dbReference type="Proteomes" id="UP000249123">
    <property type="component" value="Unassembled WGS sequence"/>
</dbReference>
<evidence type="ECO:0000256" key="1">
    <source>
        <dbReference type="SAM" id="Coils"/>
    </source>
</evidence>
<keyword evidence="3" id="KW-1185">Reference proteome</keyword>